<evidence type="ECO:0000313" key="3">
    <source>
        <dbReference type="Proteomes" id="UP000002640"/>
    </source>
</evidence>
<dbReference type="PANTHER" id="PTHR41749">
    <property type="entry name" value="UBIQUITIN-LIKE DOMAIN-CONTAINING PROTEIN"/>
    <property type="match status" value="1"/>
</dbReference>
<dbReference type="AlphaFoldDB" id="G4ZRE4"/>
<accession>G4ZRE4</accession>
<dbReference type="GeneID" id="20647059"/>
<keyword evidence="3" id="KW-1185">Reference proteome</keyword>
<feature type="domain" description="Ubiquitin-like" evidence="1">
    <location>
        <begin position="39"/>
        <end position="97"/>
    </location>
</feature>
<dbReference type="Proteomes" id="UP000002640">
    <property type="component" value="Unassembled WGS sequence"/>
</dbReference>
<organism evidence="2 3">
    <name type="scientific">Phytophthora sojae (strain P6497)</name>
    <name type="common">Soybean stem and root rot agent</name>
    <name type="synonym">Phytophthora megasperma f. sp. glycines</name>
    <dbReference type="NCBI Taxonomy" id="1094619"/>
    <lineage>
        <taxon>Eukaryota</taxon>
        <taxon>Sar</taxon>
        <taxon>Stramenopiles</taxon>
        <taxon>Oomycota</taxon>
        <taxon>Peronosporomycetes</taxon>
        <taxon>Peronosporales</taxon>
        <taxon>Peronosporaceae</taxon>
        <taxon>Phytophthora</taxon>
    </lineage>
</organism>
<dbReference type="KEGG" id="psoj:PHYSODRAFT_335628"/>
<dbReference type="PANTHER" id="PTHR41749:SF1">
    <property type="entry name" value="UBIQUITIN-LIKE DOMAIN-CONTAINING PROTEIN"/>
    <property type="match status" value="1"/>
</dbReference>
<dbReference type="InParanoid" id="G4ZRE4"/>
<reference evidence="2 3" key="1">
    <citation type="journal article" date="2006" name="Science">
        <title>Phytophthora genome sequences uncover evolutionary origins and mechanisms of pathogenesis.</title>
        <authorList>
            <person name="Tyler B.M."/>
            <person name="Tripathy S."/>
            <person name="Zhang X."/>
            <person name="Dehal P."/>
            <person name="Jiang R.H."/>
            <person name="Aerts A."/>
            <person name="Arredondo F.D."/>
            <person name="Baxter L."/>
            <person name="Bensasson D."/>
            <person name="Beynon J.L."/>
            <person name="Chapman J."/>
            <person name="Damasceno C.M."/>
            <person name="Dorrance A.E."/>
            <person name="Dou D."/>
            <person name="Dickerman A.W."/>
            <person name="Dubchak I.L."/>
            <person name="Garbelotto M."/>
            <person name="Gijzen M."/>
            <person name="Gordon S.G."/>
            <person name="Govers F."/>
            <person name="Grunwald N.J."/>
            <person name="Huang W."/>
            <person name="Ivors K.L."/>
            <person name="Jones R.W."/>
            <person name="Kamoun S."/>
            <person name="Krampis K."/>
            <person name="Lamour K.H."/>
            <person name="Lee M.K."/>
            <person name="McDonald W.H."/>
            <person name="Medina M."/>
            <person name="Meijer H.J."/>
            <person name="Nordberg E.K."/>
            <person name="Maclean D.J."/>
            <person name="Ospina-Giraldo M.D."/>
            <person name="Morris P.F."/>
            <person name="Phuntumart V."/>
            <person name="Putnam N.H."/>
            <person name="Rash S."/>
            <person name="Rose J.K."/>
            <person name="Sakihama Y."/>
            <person name="Salamov A.A."/>
            <person name="Savidor A."/>
            <person name="Scheuring C.F."/>
            <person name="Smith B.M."/>
            <person name="Sobral B.W."/>
            <person name="Terry A."/>
            <person name="Torto-Alalibo T.A."/>
            <person name="Win J."/>
            <person name="Xu Z."/>
            <person name="Zhang H."/>
            <person name="Grigoriev I.V."/>
            <person name="Rokhsar D.S."/>
            <person name="Boore J.L."/>
        </authorList>
    </citation>
    <scope>NUCLEOTIDE SEQUENCE [LARGE SCALE GENOMIC DNA]</scope>
    <source>
        <strain evidence="2 3">P6497</strain>
    </source>
</reference>
<dbReference type="SUPFAM" id="SSF54236">
    <property type="entry name" value="Ubiquitin-like"/>
    <property type="match status" value="1"/>
</dbReference>
<gene>
    <name evidence="2" type="ORF">PHYSODRAFT_335628</name>
</gene>
<dbReference type="InterPro" id="IPR000626">
    <property type="entry name" value="Ubiquitin-like_dom"/>
</dbReference>
<dbReference type="InterPro" id="IPR029071">
    <property type="entry name" value="Ubiquitin-like_domsf"/>
</dbReference>
<dbReference type="SMR" id="G4ZRE4"/>
<dbReference type="RefSeq" id="XP_009531365.1">
    <property type="nucleotide sequence ID" value="XM_009533070.1"/>
</dbReference>
<name>G4ZRE4_PHYSP</name>
<dbReference type="OMA" id="PYTITDY"/>
<proteinExistence type="predicted"/>
<evidence type="ECO:0000313" key="2">
    <source>
        <dbReference type="EMBL" id="EGZ13936.1"/>
    </source>
</evidence>
<dbReference type="Gene3D" id="3.10.20.90">
    <property type="entry name" value="Phosphatidylinositol 3-kinase Catalytic Subunit, Chain A, domain 1"/>
    <property type="match status" value="1"/>
</dbReference>
<dbReference type="EMBL" id="JH159156">
    <property type="protein sequence ID" value="EGZ13936.1"/>
    <property type="molecule type" value="Genomic_DNA"/>
</dbReference>
<dbReference type="PROSITE" id="PS50053">
    <property type="entry name" value="UBIQUITIN_2"/>
    <property type="match status" value="1"/>
</dbReference>
<sequence length="122" mass="13328">MPQPVLDLGLLTAASKDAAVGRGEESKFDDVMALQEEPIKITFLLPDDSTVTNEFKKGHTIAVLKAFLEDEYDLKQEQTQLCLNGATLLDPFSLTDFPCVLEASAIDIQVRRSGSGDAKSRK</sequence>
<evidence type="ECO:0000259" key="1">
    <source>
        <dbReference type="PROSITE" id="PS50053"/>
    </source>
</evidence>
<protein>
    <recommendedName>
        <fullName evidence="1">Ubiquitin-like domain-containing protein</fullName>
    </recommendedName>
</protein>